<dbReference type="PANTHER" id="PTHR11410">
    <property type="entry name" value="ATP SYNTHASE SUBUNIT A"/>
    <property type="match status" value="1"/>
</dbReference>
<reference evidence="14" key="2">
    <citation type="journal article" date="2021" name="PeerJ">
        <title>Extensive microbial diversity within the chicken gut microbiome revealed by metagenomics and culture.</title>
        <authorList>
            <person name="Gilroy R."/>
            <person name="Ravi A."/>
            <person name="Getino M."/>
            <person name="Pursley I."/>
            <person name="Horton D.L."/>
            <person name="Alikhan N.F."/>
            <person name="Baker D."/>
            <person name="Gharbi K."/>
            <person name="Hall N."/>
            <person name="Watson M."/>
            <person name="Adriaenssens E.M."/>
            <person name="Foster-Nyarko E."/>
            <person name="Jarju S."/>
            <person name="Secka A."/>
            <person name="Antonio M."/>
            <person name="Oren A."/>
            <person name="Chaudhuri R.R."/>
            <person name="La Ragione R."/>
            <person name="Hildebrand F."/>
            <person name="Pallen M.J."/>
        </authorList>
    </citation>
    <scope>NUCLEOTIDE SEQUENCE</scope>
    <source>
        <strain evidence="14">F1-3629</strain>
    </source>
</reference>
<evidence type="ECO:0000313" key="14">
    <source>
        <dbReference type="EMBL" id="MBO8453298.1"/>
    </source>
</evidence>
<dbReference type="InterPro" id="IPR035908">
    <property type="entry name" value="F0_ATP_A_sf"/>
</dbReference>
<evidence type="ECO:0000256" key="6">
    <source>
        <dbReference type="ARBA" id="ARBA00022781"/>
    </source>
</evidence>
<dbReference type="CDD" id="cd00310">
    <property type="entry name" value="ATP-synt_Fo_a_6"/>
    <property type="match status" value="1"/>
</dbReference>
<evidence type="ECO:0000256" key="13">
    <source>
        <dbReference type="SAM" id="SignalP"/>
    </source>
</evidence>
<evidence type="ECO:0000256" key="7">
    <source>
        <dbReference type="ARBA" id="ARBA00022989"/>
    </source>
</evidence>
<dbReference type="GO" id="GO:0045259">
    <property type="term" value="C:proton-transporting ATP synthase complex"/>
    <property type="evidence" value="ECO:0007669"/>
    <property type="project" value="UniProtKB-KW"/>
</dbReference>
<evidence type="ECO:0000256" key="2">
    <source>
        <dbReference type="ARBA" id="ARBA00006810"/>
    </source>
</evidence>
<evidence type="ECO:0000256" key="5">
    <source>
        <dbReference type="ARBA" id="ARBA00022692"/>
    </source>
</evidence>
<feature type="transmembrane region" description="Helical" evidence="11">
    <location>
        <begin position="139"/>
        <end position="160"/>
    </location>
</feature>
<evidence type="ECO:0000256" key="10">
    <source>
        <dbReference type="ARBA" id="ARBA00023310"/>
    </source>
</evidence>
<evidence type="ECO:0000256" key="3">
    <source>
        <dbReference type="ARBA" id="ARBA00022448"/>
    </source>
</evidence>
<dbReference type="Proteomes" id="UP000771749">
    <property type="component" value="Unassembled WGS sequence"/>
</dbReference>
<dbReference type="GO" id="GO:0005886">
    <property type="term" value="C:plasma membrane"/>
    <property type="evidence" value="ECO:0007669"/>
    <property type="project" value="UniProtKB-SubCell"/>
</dbReference>
<keyword evidence="7 11" id="KW-1133">Transmembrane helix</keyword>
<comment type="caution">
    <text evidence="14">The sequence shown here is derived from an EMBL/GenBank/DDBJ whole genome shotgun (WGS) entry which is preliminary data.</text>
</comment>
<keyword evidence="5 11" id="KW-0812">Transmembrane</keyword>
<evidence type="ECO:0000256" key="11">
    <source>
        <dbReference type="HAMAP-Rule" id="MF_01393"/>
    </source>
</evidence>
<feature type="transmembrane region" description="Helical" evidence="11">
    <location>
        <begin position="339"/>
        <end position="359"/>
    </location>
</feature>
<evidence type="ECO:0000256" key="4">
    <source>
        <dbReference type="ARBA" id="ARBA00022547"/>
    </source>
</evidence>
<dbReference type="Pfam" id="PF00119">
    <property type="entry name" value="ATP-synt_A"/>
    <property type="match status" value="1"/>
</dbReference>
<proteinExistence type="inferred from homology"/>
<protein>
    <recommendedName>
        <fullName evidence="11 12">ATP synthase subunit a</fullName>
    </recommendedName>
    <alternativeName>
        <fullName evidence="11">ATP synthase F0 sector subunit a</fullName>
    </alternativeName>
    <alternativeName>
        <fullName evidence="11">F-ATPase subunit 6</fullName>
    </alternativeName>
</protein>
<dbReference type="EMBL" id="JADIMJ010000018">
    <property type="protein sequence ID" value="MBO8453298.1"/>
    <property type="molecule type" value="Genomic_DNA"/>
</dbReference>
<keyword evidence="10 11" id="KW-0066">ATP synthesis</keyword>
<keyword evidence="13" id="KW-0732">Signal</keyword>
<keyword evidence="3 11" id="KW-0813">Transport</keyword>
<dbReference type="Gene3D" id="1.20.120.220">
    <property type="entry name" value="ATP synthase, F0 complex, subunit A"/>
    <property type="match status" value="1"/>
</dbReference>
<feature type="transmembrane region" description="Helical" evidence="11">
    <location>
        <begin position="229"/>
        <end position="247"/>
    </location>
</feature>
<dbReference type="InterPro" id="IPR000568">
    <property type="entry name" value="ATP_synth_F0_asu"/>
</dbReference>
<evidence type="ECO:0000256" key="8">
    <source>
        <dbReference type="ARBA" id="ARBA00023065"/>
    </source>
</evidence>
<accession>A0A940DLB7</accession>
<keyword evidence="6 11" id="KW-0375">Hydrogen ion transport</keyword>
<keyword evidence="4 11" id="KW-0138">CF(0)</keyword>
<dbReference type="PANTHER" id="PTHR11410:SF0">
    <property type="entry name" value="ATP SYNTHASE SUBUNIT A"/>
    <property type="match status" value="1"/>
</dbReference>
<keyword evidence="11" id="KW-1003">Cell membrane</keyword>
<comment type="subcellular location">
    <subcellularLocation>
        <location evidence="11 12">Cell membrane</location>
        <topology evidence="11 12">Multi-pass membrane protein</topology>
    </subcellularLocation>
    <subcellularLocation>
        <location evidence="1">Membrane</location>
        <topology evidence="1">Multi-pass membrane protein</topology>
    </subcellularLocation>
</comment>
<dbReference type="SUPFAM" id="SSF81336">
    <property type="entry name" value="F1F0 ATP synthase subunit A"/>
    <property type="match status" value="1"/>
</dbReference>
<dbReference type="NCBIfam" id="TIGR01131">
    <property type="entry name" value="ATP_synt_6_or_A"/>
    <property type="match status" value="1"/>
</dbReference>
<dbReference type="GO" id="GO:0046933">
    <property type="term" value="F:proton-transporting ATP synthase activity, rotational mechanism"/>
    <property type="evidence" value="ECO:0007669"/>
    <property type="project" value="UniProtKB-UniRule"/>
</dbReference>
<dbReference type="PRINTS" id="PR00123">
    <property type="entry name" value="ATPASEA"/>
</dbReference>
<comment type="function">
    <text evidence="11 12">Key component of the proton channel; it plays a direct role in the translocation of protons across the membrane.</text>
</comment>
<sequence length="369" mass="40302">MKRFLKHISVLVMMLITAAAAFAETGSGLSAGADSVRVSASPDTADSDIDVQGIIFGHIGDSYEWHITDIGDRSLTIPLPVIVRSSTGWHCFLSSRLGDGAVHEGLFISRAGKYEGKVVELDASGNEVRPLDISVTKNVLALMISSVILVTLILCCSRWYRKHDVLREAPRGVAALLEPVIAMINDDVIKDAIGPGYAKFAPYLLTVFFFILINNLMGIVPFFPGGANITGNITITFALAFVTFLLTNLTTNKYYWKDIFCPEVPVWLKPIMVVIEVFGMFTKPFALMLRLFANIMAGHCLILCVVVIIFITAKLGAAIGGAMTVVSVFFGIFMDCLELLVAFIQAYVFTMLSAVFIGLSRQRPEKDKA</sequence>
<name>A0A940DLB7_9BACT</name>
<gene>
    <name evidence="11 14" type="primary">atpB</name>
    <name evidence="14" type="ORF">IAC07_01075</name>
</gene>
<dbReference type="AlphaFoldDB" id="A0A940DLB7"/>
<keyword evidence="8 11" id="KW-0406">Ion transport</keyword>
<organism evidence="14 15">
    <name type="scientific">Candidatus Cryptobacteroides gallistercoris</name>
    <dbReference type="NCBI Taxonomy" id="2840765"/>
    <lineage>
        <taxon>Bacteria</taxon>
        <taxon>Pseudomonadati</taxon>
        <taxon>Bacteroidota</taxon>
        <taxon>Bacteroidia</taxon>
        <taxon>Bacteroidales</taxon>
        <taxon>Candidatus Cryptobacteroides</taxon>
    </lineage>
</organism>
<feature type="signal peptide" evidence="13">
    <location>
        <begin position="1"/>
        <end position="23"/>
    </location>
</feature>
<feature type="transmembrane region" description="Helical" evidence="11">
    <location>
        <begin position="200"/>
        <end position="223"/>
    </location>
</feature>
<comment type="similarity">
    <text evidence="2 11 12">Belongs to the ATPase A chain family.</text>
</comment>
<evidence type="ECO:0000313" key="15">
    <source>
        <dbReference type="Proteomes" id="UP000771749"/>
    </source>
</evidence>
<reference evidence="14" key="1">
    <citation type="submission" date="2020-10" db="EMBL/GenBank/DDBJ databases">
        <authorList>
            <person name="Gilroy R."/>
        </authorList>
    </citation>
    <scope>NUCLEOTIDE SEQUENCE</scope>
    <source>
        <strain evidence="14">F1-3629</strain>
    </source>
</reference>
<feature type="chain" id="PRO_5037190898" description="ATP synthase subunit a" evidence="13">
    <location>
        <begin position="24"/>
        <end position="369"/>
    </location>
</feature>
<evidence type="ECO:0000256" key="1">
    <source>
        <dbReference type="ARBA" id="ARBA00004141"/>
    </source>
</evidence>
<dbReference type="InterPro" id="IPR045083">
    <property type="entry name" value="ATP_synth_F0_asu_bact/mt"/>
</dbReference>
<keyword evidence="9 11" id="KW-0472">Membrane</keyword>
<evidence type="ECO:0000256" key="12">
    <source>
        <dbReference type="RuleBase" id="RU000483"/>
    </source>
</evidence>
<dbReference type="HAMAP" id="MF_01393">
    <property type="entry name" value="ATP_synth_a_bact"/>
    <property type="match status" value="1"/>
</dbReference>
<evidence type="ECO:0000256" key="9">
    <source>
        <dbReference type="ARBA" id="ARBA00023136"/>
    </source>
</evidence>